<sequence>MKRRGRLTGIGLIVALSAGHVLAGPFEAGQTQFGNPSGGAAPQPQAGQGRVGDHPDYSPSRGMDPNAGPRPGAGRPIGQDGSRWQTGSGQDLPHQRYDFPRRPVERVDENGVRFITAPPREVTGQANHSREDGWNRPDAVRRGDERARWEQSGPNDLNRGWENQPRVIDHPDYGPYGNWNRPHRHNDFDRRGWGPNPDWRPGYVLRRPPPRYTRIWHQRYEYYYSDGYWYRPQGSSYVIVTPPRGVYVSNLPNYAQTLVIGGLTYYFAAGTYYQPQPEYNRYIVVEPPVQNGGYAISSNAFDVAITPAYGQTQAQMEQDRYDCQRWAVSESGFDPSRATTAPPADVADRYRRSLGACLSGRGYNVTY</sequence>
<evidence type="ECO:0000313" key="4">
    <source>
        <dbReference type="EMBL" id="SPZ02752.1"/>
    </source>
</evidence>
<dbReference type="Proteomes" id="UP000250443">
    <property type="component" value="Unassembled WGS sequence"/>
</dbReference>
<gene>
    <name evidence="3" type="ORF">IRZ65_02530</name>
    <name evidence="4" type="ORF">NCTC11842_00789</name>
</gene>
<dbReference type="AlphaFoldDB" id="A0A2X2C226"/>
<feature type="chain" id="PRO_5015845434" description="Glycine zipper family protein" evidence="2">
    <location>
        <begin position="24"/>
        <end position="367"/>
    </location>
</feature>
<dbReference type="Proteomes" id="UP000626180">
    <property type="component" value="Unassembled WGS sequence"/>
</dbReference>
<dbReference type="Pfam" id="PF20125">
    <property type="entry name" value="DUF6515"/>
    <property type="match status" value="1"/>
</dbReference>
<evidence type="ECO:0000313" key="6">
    <source>
        <dbReference type="Proteomes" id="UP000626180"/>
    </source>
</evidence>
<name>A0A2X2C226_PSELU</name>
<keyword evidence="6" id="KW-1185">Reference proteome</keyword>
<dbReference type="EMBL" id="JADMCD010000001">
    <property type="protein sequence ID" value="MBF8639558.1"/>
    <property type="molecule type" value="Genomic_DNA"/>
</dbReference>
<feature type="compositionally biased region" description="Low complexity" evidence="1">
    <location>
        <begin position="67"/>
        <end position="76"/>
    </location>
</feature>
<accession>A0A2X2C226</accession>
<evidence type="ECO:0000313" key="5">
    <source>
        <dbReference type="Proteomes" id="UP000250443"/>
    </source>
</evidence>
<evidence type="ECO:0000256" key="1">
    <source>
        <dbReference type="SAM" id="MobiDB-lite"/>
    </source>
</evidence>
<organism evidence="4 5">
    <name type="scientific">Pseudomonas luteola</name>
    <dbReference type="NCBI Taxonomy" id="47886"/>
    <lineage>
        <taxon>Bacteria</taxon>
        <taxon>Pseudomonadati</taxon>
        <taxon>Pseudomonadota</taxon>
        <taxon>Gammaproteobacteria</taxon>
        <taxon>Pseudomonadales</taxon>
        <taxon>Pseudomonadaceae</taxon>
        <taxon>Pseudomonas</taxon>
    </lineage>
</organism>
<reference evidence="4 5" key="1">
    <citation type="submission" date="2018-06" db="EMBL/GenBank/DDBJ databases">
        <authorList>
            <consortium name="Pathogen Informatics"/>
            <person name="Doyle S."/>
        </authorList>
    </citation>
    <scope>NUCLEOTIDE SEQUENCE [LARGE SCALE GENOMIC DNA]</scope>
    <source>
        <strain evidence="4 5">NCTC11842</strain>
    </source>
</reference>
<proteinExistence type="predicted"/>
<reference evidence="3 6" key="2">
    <citation type="submission" date="2020-10" db="EMBL/GenBank/DDBJ databases">
        <title>Genome sequences of Pseudomonas isolates.</title>
        <authorList>
            <person name="Wessels L."/>
            <person name="Reich F."/>
            <person name="Hammerl J."/>
        </authorList>
    </citation>
    <scope>NUCLEOTIDE SEQUENCE [LARGE SCALE GENOMIC DNA]</scope>
    <source>
        <strain evidence="3 6">20-MO00624-0</strain>
    </source>
</reference>
<dbReference type="RefSeq" id="WP_010797134.1">
    <property type="nucleotide sequence ID" value="NZ_CP069262.1"/>
</dbReference>
<feature type="compositionally biased region" description="Basic and acidic residues" evidence="1">
    <location>
        <begin position="93"/>
        <end position="105"/>
    </location>
</feature>
<feature type="compositionally biased region" description="Low complexity" evidence="1">
    <location>
        <begin position="34"/>
        <end position="48"/>
    </location>
</feature>
<evidence type="ECO:0000313" key="3">
    <source>
        <dbReference type="EMBL" id="MBF8639558.1"/>
    </source>
</evidence>
<evidence type="ECO:0008006" key="7">
    <source>
        <dbReference type="Google" id="ProtNLM"/>
    </source>
</evidence>
<evidence type="ECO:0000256" key="2">
    <source>
        <dbReference type="SAM" id="SignalP"/>
    </source>
</evidence>
<feature type="signal peptide" evidence="2">
    <location>
        <begin position="1"/>
        <end position="23"/>
    </location>
</feature>
<feature type="region of interest" description="Disordered" evidence="1">
    <location>
        <begin position="143"/>
        <end position="165"/>
    </location>
</feature>
<dbReference type="InterPro" id="IPR045398">
    <property type="entry name" value="DUF6515"/>
</dbReference>
<dbReference type="EMBL" id="UAUF01000008">
    <property type="protein sequence ID" value="SPZ02752.1"/>
    <property type="molecule type" value="Genomic_DNA"/>
</dbReference>
<feature type="region of interest" description="Disordered" evidence="1">
    <location>
        <begin position="27"/>
        <end position="105"/>
    </location>
</feature>
<protein>
    <recommendedName>
        <fullName evidence="7">Glycine zipper family protein</fullName>
    </recommendedName>
</protein>
<keyword evidence="2" id="KW-0732">Signal</keyword>